<evidence type="ECO:0000313" key="2">
    <source>
        <dbReference type="EMBL" id="PWJ84698.1"/>
    </source>
</evidence>
<protein>
    <submittedName>
        <fullName evidence="2">Uncharacterized protein</fullName>
    </submittedName>
</protein>
<organism evidence="2 3">
    <name type="scientific">Rhizobium loti</name>
    <name type="common">Mesorhizobium loti</name>
    <dbReference type="NCBI Taxonomy" id="381"/>
    <lineage>
        <taxon>Bacteria</taxon>
        <taxon>Pseudomonadati</taxon>
        <taxon>Pseudomonadota</taxon>
        <taxon>Alphaproteobacteria</taxon>
        <taxon>Hyphomicrobiales</taxon>
        <taxon>Phyllobacteriaceae</taxon>
        <taxon>Mesorhizobium</taxon>
    </lineage>
</organism>
<name>A0A8E2W5G2_RHILI</name>
<dbReference type="AlphaFoldDB" id="A0A8E2W5G2"/>
<proteinExistence type="predicted"/>
<feature type="non-terminal residue" evidence="2">
    <location>
        <position position="1"/>
    </location>
</feature>
<evidence type="ECO:0000256" key="1">
    <source>
        <dbReference type="SAM" id="MobiDB-lite"/>
    </source>
</evidence>
<accession>A0A8E2W5G2</accession>
<evidence type="ECO:0000313" key="3">
    <source>
        <dbReference type="Proteomes" id="UP000245631"/>
    </source>
</evidence>
<dbReference type="EMBL" id="QGGH01000031">
    <property type="protein sequence ID" value="PWJ84698.1"/>
    <property type="molecule type" value="Genomic_DNA"/>
</dbReference>
<dbReference type="Proteomes" id="UP000245631">
    <property type="component" value="Unassembled WGS sequence"/>
</dbReference>
<feature type="region of interest" description="Disordered" evidence="1">
    <location>
        <begin position="16"/>
        <end position="41"/>
    </location>
</feature>
<sequence>RVKSIEAFERIQVLPHPIGGPDRVDGKPNGAQNVRALHNQL</sequence>
<comment type="caution">
    <text evidence="2">The sequence shown here is derived from an EMBL/GenBank/DDBJ whole genome shotgun (WGS) entry which is preliminary data.</text>
</comment>
<gene>
    <name evidence="2" type="ORF">C8D77_1311</name>
</gene>
<reference evidence="2 3" key="1">
    <citation type="submission" date="2018-05" db="EMBL/GenBank/DDBJ databases">
        <title>Genomic Encyclopedia of Type Strains, Phase IV (KMG-IV): sequencing the most valuable type-strain genomes for metagenomic binning, comparative biology and taxonomic classification.</title>
        <authorList>
            <person name="Goeker M."/>
        </authorList>
    </citation>
    <scope>NUCLEOTIDE SEQUENCE [LARGE SCALE GENOMIC DNA]</scope>
    <source>
        <strain evidence="2 3">DSM 2626</strain>
    </source>
</reference>